<gene>
    <name evidence="5" type="ORF">FisN_8Lh403</name>
</gene>
<dbReference type="InParanoid" id="A0A1Z5JHA2"/>
<evidence type="ECO:0000256" key="2">
    <source>
        <dbReference type="SAM" id="MobiDB-lite"/>
    </source>
</evidence>
<accession>A0A1Z5JHA2</accession>
<dbReference type="Proteomes" id="UP000198406">
    <property type="component" value="Unassembled WGS sequence"/>
</dbReference>
<dbReference type="Pfam" id="PF03422">
    <property type="entry name" value="CBM_6"/>
    <property type="match status" value="2"/>
</dbReference>
<feature type="compositionally biased region" description="Polar residues" evidence="2">
    <location>
        <begin position="408"/>
        <end position="417"/>
    </location>
</feature>
<feature type="domain" description="CBM6" evidence="4">
    <location>
        <begin position="239"/>
        <end position="359"/>
    </location>
</feature>
<dbReference type="InterPro" id="IPR006584">
    <property type="entry name" value="Cellulose-bd_IV"/>
</dbReference>
<comment type="caution">
    <text evidence="5">The sequence shown here is derived from an EMBL/GenBank/DDBJ whole genome shotgun (WGS) entry which is preliminary data.</text>
</comment>
<proteinExistence type="predicted"/>
<evidence type="ECO:0000256" key="1">
    <source>
        <dbReference type="ARBA" id="ARBA00022729"/>
    </source>
</evidence>
<dbReference type="InterPro" id="IPR005084">
    <property type="entry name" value="CBM6"/>
</dbReference>
<dbReference type="SUPFAM" id="SSF49785">
    <property type="entry name" value="Galactose-binding domain-like"/>
    <property type="match status" value="2"/>
</dbReference>
<protein>
    <recommendedName>
        <fullName evidence="4">CBM6 domain-containing protein</fullName>
    </recommendedName>
</protein>
<feature type="region of interest" description="Disordered" evidence="2">
    <location>
        <begin position="395"/>
        <end position="417"/>
    </location>
</feature>
<reference evidence="5 6" key="1">
    <citation type="journal article" date="2015" name="Plant Cell">
        <title>Oil accumulation by the oleaginous diatom Fistulifera solaris as revealed by the genome and transcriptome.</title>
        <authorList>
            <person name="Tanaka T."/>
            <person name="Maeda Y."/>
            <person name="Veluchamy A."/>
            <person name="Tanaka M."/>
            <person name="Abida H."/>
            <person name="Marechal E."/>
            <person name="Bowler C."/>
            <person name="Muto M."/>
            <person name="Sunaga Y."/>
            <person name="Tanaka M."/>
            <person name="Yoshino T."/>
            <person name="Taniguchi T."/>
            <person name="Fukuda Y."/>
            <person name="Nemoto M."/>
            <person name="Matsumoto M."/>
            <person name="Wong P.S."/>
            <person name="Aburatani S."/>
            <person name="Fujibuchi W."/>
        </authorList>
    </citation>
    <scope>NUCLEOTIDE SEQUENCE [LARGE SCALE GENOMIC DNA]</scope>
    <source>
        <strain evidence="5 6">JPCC DA0580</strain>
    </source>
</reference>
<dbReference type="EMBL" id="BDSP01000062">
    <property type="protein sequence ID" value="GAX13374.1"/>
    <property type="molecule type" value="Genomic_DNA"/>
</dbReference>
<evidence type="ECO:0000313" key="5">
    <source>
        <dbReference type="EMBL" id="GAX13374.1"/>
    </source>
</evidence>
<dbReference type="GO" id="GO:0030246">
    <property type="term" value="F:carbohydrate binding"/>
    <property type="evidence" value="ECO:0007669"/>
    <property type="project" value="InterPro"/>
</dbReference>
<feature type="signal peptide" evidence="3">
    <location>
        <begin position="1"/>
        <end position="16"/>
    </location>
</feature>
<feature type="chain" id="PRO_5013210114" description="CBM6 domain-containing protein" evidence="3">
    <location>
        <begin position="17"/>
        <end position="417"/>
    </location>
</feature>
<keyword evidence="1 3" id="KW-0732">Signal</keyword>
<organism evidence="5 6">
    <name type="scientific">Fistulifera solaris</name>
    <name type="common">Oleaginous diatom</name>
    <dbReference type="NCBI Taxonomy" id="1519565"/>
    <lineage>
        <taxon>Eukaryota</taxon>
        <taxon>Sar</taxon>
        <taxon>Stramenopiles</taxon>
        <taxon>Ochrophyta</taxon>
        <taxon>Bacillariophyta</taxon>
        <taxon>Bacillariophyceae</taxon>
        <taxon>Bacillariophycidae</taxon>
        <taxon>Naviculales</taxon>
        <taxon>Naviculaceae</taxon>
        <taxon>Fistulifera</taxon>
    </lineage>
</organism>
<dbReference type="PROSITE" id="PS51175">
    <property type="entry name" value="CBM6"/>
    <property type="match status" value="1"/>
</dbReference>
<dbReference type="InterPro" id="IPR008979">
    <property type="entry name" value="Galactose-bd-like_sf"/>
</dbReference>
<evidence type="ECO:0000256" key="3">
    <source>
        <dbReference type="SAM" id="SignalP"/>
    </source>
</evidence>
<name>A0A1Z5JHA2_FISSO</name>
<evidence type="ECO:0000313" key="6">
    <source>
        <dbReference type="Proteomes" id="UP000198406"/>
    </source>
</evidence>
<dbReference type="AlphaFoldDB" id="A0A1Z5JHA2"/>
<dbReference type="SMART" id="SM00606">
    <property type="entry name" value="CBD_IV"/>
    <property type="match status" value="2"/>
</dbReference>
<evidence type="ECO:0000259" key="4">
    <source>
        <dbReference type="PROSITE" id="PS51175"/>
    </source>
</evidence>
<dbReference type="Gene3D" id="2.60.120.260">
    <property type="entry name" value="Galactose-binding domain-like"/>
    <property type="match status" value="2"/>
</dbReference>
<sequence length="417" mass="45005">MKSILYLLFLASIANAKYLRRAQESKLFYFIPAVPFLSASEGIVPEPSSEGTDNLSQLKSGDIIQYPIEMPVEESYLLQVRLASPDGGGRFTITNADTGEVYATFQDLPASGNWQRYKPISRFVTLPAGSYTLSLNVEEQGFNLLWMYFKQQDGTLAPATTTTISPASPPIATPATMAPVATPVMVPVGSPVSSPVSSPTIVPGMTPVPPPVLLPVSVPTVAPVPSSEFVPDEIDKWTFMVDAADFSTMQGVEVETSSEGIGIVGFLDPGDYVEYMVDFPMVGKYRVSMNVASPDGEGAFEMDVGSQRVVAFVDEMPVTSAWQSFETVAVQMEVTTTGLQPLRINILAGGFNLHWIYFYHDMAHDCAPTPAPTVLKESSTHDCEDKIAVPVAVVPEPTPEPTSAPTECHNSTMEMGN</sequence>
<keyword evidence="6" id="KW-1185">Reference proteome</keyword>
<dbReference type="CDD" id="cd04080">
    <property type="entry name" value="CBM6_cellulase-like"/>
    <property type="match status" value="1"/>
</dbReference>